<evidence type="ECO:0000313" key="6">
    <source>
        <dbReference type="Proteomes" id="UP000238563"/>
    </source>
</evidence>
<dbReference type="GO" id="GO:0003700">
    <property type="term" value="F:DNA-binding transcription factor activity"/>
    <property type="evidence" value="ECO:0007669"/>
    <property type="project" value="TreeGrafter"/>
</dbReference>
<comment type="caution">
    <text evidence="5">The sequence shown here is derived from an EMBL/GenBank/DDBJ whole genome shotgun (WGS) entry which is preliminary data.</text>
</comment>
<dbReference type="Pfam" id="PF01381">
    <property type="entry name" value="HTH_3"/>
    <property type="match status" value="1"/>
</dbReference>
<dbReference type="InterPro" id="IPR001387">
    <property type="entry name" value="Cro/C1-type_HTH"/>
</dbReference>
<protein>
    <submittedName>
        <fullName evidence="5">Transcriptional regulator</fullName>
    </submittedName>
</protein>
<dbReference type="PANTHER" id="PTHR46797">
    <property type="entry name" value="HTH-TYPE TRANSCRIPTIONAL REGULATOR"/>
    <property type="match status" value="1"/>
</dbReference>
<evidence type="ECO:0000259" key="4">
    <source>
        <dbReference type="PROSITE" id="PS50943"/>
    </source>
</evidence>
<dbReference type="Proteomes" id="UP000238563">
    <property type="component" value="Unassembled WGS sequence"/>
</dbReference>
<dbReference type="GO" id="GO:0003677">
    <property type="term" value="F:DNA binding"/>
    <property type="evidence" value="ECO:0007669"/>
    <property type="project" value="UniProtKB-KW"/>
</dbReference>
<keyword evidence="2" id="KW-0238">DNA-binding</keyword>
<keyword evidence="3" id="KW-0804">Transcription</keyword>
<dbReference type="CDD" id="cd00093">
    <property type="entry name" value="HTH_XRE"/>
    <property type="match status" value="1"/>
</dbReference>
<organism evidence="5 6">
    <name type="scientific">Phyllobacterium myrsinacearum</name>
    <dbReference type="NCBI Taxonomy" id="28101"/>
    <lineage>
        <taxon>Bacteria</taxon>
        <taxon>Pseudomonadati</taxon>
        <taxon>Pseudomonadota</taxon>
        <taxon>Alphaproteobacteria</taxon>
        <taxon>Hyphomicrobiales</taxon>
        <taxon>Phyllobacteriaceae</taxon>
        <taxon>Phyllobacterium</taxon>
    </lineage>
</organism>
<dbReference type="SMART" id="SM00530">
    <property type="entry name" value="HTH_XRE"/>
    <property type="match status" value="1"/>
</dbReference>
<evidence type="ECO:0000256" key="2">
    <source>
        <dbReference type="ARBA" id="ARBA00023125"/>
    </source>
</evidence>
<dbReference type="Gene3D" id="1.10.260.40">
    <property type="entry name" value="lambda repressor-like DNA-binding domains"/>
    <property type="match status" value="1"/>
</dbReference>
<keyword evidence="1" id="KW-0805">Transcription regulation</keyword>
<dbReference type="SUPFAM" id="SSF47413">
    <property type="entry name" value="lambda repressor-like DNA-binding domains"/>
    <property type="match status" value="1"/>
</dbReference>
<evidence type="ECO:0000313" key="5">
    <source>
        <dbReference type="EMBL" id="PRD50518.1"/>
    </source>
</evidence>
<dbReference type="PROSITE" id="PS50943">
    <property type="entry name" value="HTH_CROC1"/>
    <property type="match status" value="1"/>
</dbReference>
<feature type="domain" description="HTH cro/C1-type" evidence="4">
    <location>
        <begin position="12"/>
        <end position="66"/>
    </location>
</feature>
<reference evidence="5 6" key="1">
    <citation type="submission" date="2018-02" db="EMBL/GenBank/DDBJ databases">
        <title>The draft genome of Phyllobacterium myrsinacearum DSM5892.</title>
        <authorList>
            <person name="Li L."/>
            <person name="Liu L."/>
            <person name="Zhang X."/>
            <person name="Wang T."/>
        </authorList>
    </citation>
    <scope>NUCLEOTIDE SEQUENCE [LARGE SCALE GENOMIC DNA]</scope>
    <source>
        <strain evidence="5 6">DSM 5892</strain>
    </source>
</reference>
<dbReference type="InterPro" id="IPR050807">
    <property type="entry name" value="TransReg_Diox_bact_type"/>
</dbReference>
<sequence length="76" mass="8335">MENVRGILARNVRLGRQQLHLSQEELAAQANIDRTYISGIERETRNPTVTIVAKIAAVLGTTAAALLTNQSKTTEF</sequence>
<dbReference type="RefSeq" id="WP_105736551.1">
    <property type="nucleotide sequence ID" value="NZ_PVBT01000007.1"/>
</dbReference>
<gene>
    <name evidence="5" type="ORF">C5750_21460</name>
</gene>
<evidence type="ECO:0000256" key="3">
    <source>
        <dbReference type="ARBA" id="ARBA00023163"/>
    </source>
</evidence>
<name>A0A2S9JCG9_9HYPH</name>
<proteinExistence type="predicted"/>
<evidence type="ECO:0000256" key="1">
    <source>
        <dbReference type="ARBA" id="ARBA00023015"/>
    </source>
</evidence>
<dbReference type="EMBL" id="PVBT01000007">
    <property type="protein sequence ID" value="PRD50518.1"/>
    <property type="molecule type" value="Genomic_DNA"/>
</dbReference>
<dbReference type="AlphaFoldDB" id="A0A2S9JCG9"/>
<keyword evidence="6" id="KW-1185">Reference proteome</keyword>
<accession>A0A2S9JCG9</accession>
<dbReference type="GO" id="GO:0005829">
    <property type="term" value="C:cytosol"/>
    <property type="evidence" value="ECO:0007669"/>
    <property type="project" value="TreeGrafter"/>
</dbReference>
<dbReference type="InterPro" id="IPR010982">
    <property type="entry name" value="Lambda_DNA-bd_dom_sf"/>
</dbReference>
<dbReference type="PANTHER" id="PTHR46797:SF23">
    <property type="entry name" value="HTH-TYPE TRANSCRIPTIONAL REGULATOR SUTR"/>
    <property type="match status" value="1"/>
</dbReference>
<dbReference type="OrthoDB" id="2986852at2"/>